<dbReference type="Gene3D" id="3.30.1300.10">
    <property type="entry name" value="Pantoate-beta-alanine ligase, C-terminal domain"/>
    <property type="match status" value="1"/>
</dbReference>
<evidence type="ECO:0000256" key="2">
    <source>
        <dbReference type="ARBA" id="ARBA00009256"/>
    </source>
</evidence>
<organism evidence="12 13">
    <name type="scientific">Umbelopsis vinacea</name>
    <dbReference type="NCBI Taxonomy" id="44442"/>
    <lineage>
        <taxon>Eukaryota</taxon>
        <taxon>Fungi</taxon>
        <taxon>Fungi incertae sedis</taxon>
        <taxon>Mucoromycota</taxon>
        <taxon>Mucoromycotina</taxon>
        <taxon>Umbelopsidomycetes</taxon>
        <taxon>Umbelopsidales</taxon>
        <taxon>Umbelopsidaceae</taxon>
        <taxon>Umbelopsis</taxon>
    </lineage>
</organism>
<protein>
    <recommendedName>
        <fullName evidence="4">Pantoate--beta-alanine ligase</fullName>
        <ecNumber evidence="3">6.3.2.1</ecNumber>
    </recommendedName>
    <alternativeName>
        <fullName evidence="10">Pantoate-activating enzyme</fullName>
    </alternativeName>
    <alternativeName>
        <fullName evidence="9">Pantothenate synthetase</fullName>
    </alternativeName>
</protein>
<dbReference type="InterPro" id="IPR003721">
    <property type="entry name" value="Pantoate_ligase"/>
</dbReference>
<dbReference type="CDD" id="cd00560">
    <property type="entry name" value="PanC"/>
    <property type="match status" value="1"/>
</dbReference>
<keyword evidence="13" id="KW-1185">Reference proteome</keyword>
<comment type="similarity">
    <text evidence="2">Belongs to the pantothenate synthetase family.</text>
</comment>
<name>A0A8H7UMA6_9FUNG</name>
<evidence type="ECO:0000256" key="10">
    <source>
        <dbReference type="ARBA" id="ARBA00032806"/>
    </source>
</evidence>
<keyword evidence="6" id="KW-0566">Pantothenate biosynthesis</keyword>
<keyword evidence="8" id="KW-0067">ATP-binding</keyword>
<comment type="caution">
    <text evidence="12">The sequence shown here is derived from an EMBL/GenBank/DDBJ whole genome shotgun (WGS) entry which is preliminary data.</text>
</comment>
<evidence type="ECO:0000256" key="11">
    <source>
        <dbReference type="ARBA" id="ARBA00048258"/>
    </source>
</evidence>
<evidence type="ECO:0000256" key="1">
    <source>
        <dbReference type="ARBA" id="ARBA00004990"/>
    </source>
</evidence>
<dbReference type="AlphaFoldDB" id="A0A8H7UMA6"/>
<evidence type="ECO:0000256" key="5">
    <source>
        <dbReference type="ARBA" id="ARBA00022598"/>
    </source>
</evidence>
<proteinExistence type="inferred from homology"/>
<dbReference type="UniPathway" id="UPA00028">
    <property type="reaction ID" value="UER00005"/>
</dbReference>
<dbReference type="NCBIfam" id="TIGR00018">
    <property type="entry name" value="panC"/>
    <property type="match status" value="1"/>
</dbReference>
<evidence type="ECO:0000256" key="4">
    <source>
        <dbReference type="ARBA" id="ARBA00015647"/>
    </source>
</evidence>
<dbReference type="EC" id="6.3.2.1" evidence="3"/>
<dbReference type="Gene3D" id="3.40.50.620">
    <property type="entry name" value="HUPs"/>
    <property type="match status" value="1"/>
</dbReference>
<dbReference type="SUPFAM" id="SSF52374">
    <property type="entry name" value="Nucleotidylyl transferase"/>
    <property type="match status" value="1"/>
</dbReference>
<evidence type="ECO:0000256" key="3">
    <source>
        <dbReference type="ARBA" id="ARBA00012219"/>
    </source>
</evidence>
<keyword evidence="5" id="KW-0436">Ligase</keyword>
<dbReference type="InterPro" id="IPR042176">
    <property type="entry name" value="Pantoate_ligase_C"/>
</dbReference>
<dbReference type="NCBIfam" id="TIGR00125">
    <property type="entry name" value="cyt_tran_rel"/>
    <property type="match status" value="1"/>
</dbReference>
<dbReference type="HAMAP" id="MF_00158">
    <property type="entry name" value="PanC"/>
    <property type="match status" value="1"/>
</dbReference>
<gene>
    <name evidence="12" type="ORF">INT44_009025</name>
</gene>
<sequence>MDKYNIPEGVQVFDRIADFRRWRRSILLQGQTLGYVPTMGALHAGHISLAERARQDNDHVALTIFVNPAQFAPHEDLSSYPRTLQADLDQINRLPVGTVTAVLVPQVSEIYPNGIELDVSKQIGAFVEIKGLSHQLEGGTRPHFFRGVATVVSKFFNITNEIAKIQPEHAYFGQKDVQQCVCLRRLVEDLHFPLQLHICPTQRESDGLAMSSRNVYLTPSQRKHSLVLFRMLSSIEKSYKNGERSRDKLLADAMDIFHAEEKQVAASHEDLTMKLDYLSIANPRTLDEEFSNLDSGFIASIAVFMGKTRLIDNFLINCEL</sequence>
<evidence type="ECO:0000256" key="7">
    <source>
        <dbReference type="ARBA" id="ARBA00022741"/>
    </source>
</evidence>
<dbReference type="PANTHER" id="PTHR21299">
    <property type="entry name" value="CYTIDYLATE KINASE/PANTOATE-BETA-ALANINE LIGASE"/>
    <property type="match status" value="1"/>
</dbReference>
<dbReference type="OrthoDB" id="2020436at2759"/>
<accession>A0A8H7UMA6</accession>
<comment type="pathway">
    <text evidence="1">Cofactor biosynthesis; (R)-pantothenate biosynthesis; (R)-pantothenate from (R)-pantoate and beta-alanine: step 1/1.</text>
</comment>
<evidence type="ECO:0000256" key="6">
    <source>
        <dbReference type="ARBA" id="ARBA00022655"/>
    </source>
</evidence>
<dbReference type="PANTHER" id="PTHR21299:SF1">
    <property type="entry name" value="PANTOATE--BETA-ALANINE LIGASE"/>
    <property type="match status" value="1"/>
</dbReference>
<dbReference type="InterPro" id="IPR014729">
    <property type="entry name" value="Rossmann-like_a/b/a_fold"/>
</dbReference>
<keyword evidence="7" id="KW-0547">Nucleotide-binding</keyword>
<dbReference type="Proteomes" id="UP000612746">
    <property type="component" value="Unassembled WGS sequence"/>
</dbReference>
<dbReference type="GO" id="GO:0004592">
    <property type="term" value="F:pantoate-beta-alanine ligase activity"/>
    <property type="evidence" value="ECO:0007669"/>
    <property type="project" value="UniProtKB-EC"/>
</dbReference>
<evidence type="ECO:0000313" key="12">
    <source>
        <dbReference type="EMBL" id="KAG2184014.1"/>
    </source>
</evidence>
<dbReference type="InterPro" id="IPR004821">
    <property type="entry name" value="Cyt_trans-like"/>
</dbReference>
<reference evidence="12" key="1">
    <citation type="submission" date="2020-12" db="EMBL/GenBank/DDBJ databases">
        <title>Metabolic potential, ecology and presence of endohyphal bacteria is reflected in genomic diversity of Mucoromycotina.</title>
        <authorList>
            <person name="Muszewska A."/>
            <person name="Okrasinska A."/>
            <person name="Steczkiewicz K."/>
            <person name="Drgas O."/>
            <person name="Orlowska M."/>
            <person name="Perlinska-Lenart U."/>
            <person name="Aleksandrzak-Piekarczyk T."/>
            <person name="Szatraj K."/>
            <person name="Zielenkiewicz U."/>
            <person name="Pilsyk S."/>
            <person name="Malc E."/>
            <person name="Mieczkowski P."/>
            <person name="Kruszewska J.S."/>
            <person name="Biernat P."/>
            <person name="Pawlowska J."/>
        </authorList>
    </citation>
    <scope>NUCLEOTIDE SEQUENCE</scope>
    <source>
        <strain evidence="12">WA0000051536</strain>
    </source>
</reference>
<dbReference type="GO" id="GO:0005524">
    <property type="term" value="F:ATP binding"/>
    <property type="evidence" value="ECO:0007669"/>
    <property type="project" value="UniProtKB-KW"/>
</dbReference>
<evidence type="ECO:0000256" key="9">
    <source>
        <dbReference type="ARBA" id="ARBA00029902"/>
    </source>
</evidence>
<dbReference type="Pfam" id="PF02569">
    <property type="entry name" value="Pantoate_ligase"/>
    <property type="match status" value="1"/>
</dbReference>
<dbReference type="GO" id="GO:0015940">
    <property type="term" value="P:pantothenate biosynthetic process"/>
    <property type="evidence" value="ECO:0007669"/>
    <property type="project" value="UniProtKB-UniPathway"/>
</dbReference>
<comment type="catalytic activity">
    <reaction evidence="11">
        <text>(R)-pantoate + beta-alanine + ATP = (R)-pantothenate + AMP + diphosphate + H(+)</text>
        <dbReference type="Rhea" id="RHEA:10912"/>
        <dbReference type="ChEBI" id="CHEBI:15378"/>
        <dbReference type="ChEBI" id="CHEBI:15980"/>
        <dbReference type="ChEBI" id="CHEBI:29032"/>
        <dbReference type="ChEBI" id="CHEBI:30616"/>
        <dbReference type="ChEBI" id="CHEBI:33019"/>
        <dbReference type="ChEBI" id="CHEBI:57966"/>
        <dbReference type="ChEBI" id="CHEBI:456215"/>
        <dbReference type="EC" id="6.3.2.1"/>
    </reaction>
</comment>
<evidence type="ECO:0000313" key="13">
    <source>
        <dbReference type="Proteomes" id="UP000612746"/>
    </source>
</evidence>
<dbReference type="EMBL" id="JAEPRA010000006">
    <property type="protein sequence ID" value="KAG2184014.1"/>
    <property type="molecule type" value="Genomic_DNA"/>
</dbReference>
<evidence type="ECO:0000256" key="8">
    <source>
        <dbReference type="ARBA" id="ARBA00022840"/>
    </source>
</evidence>